<dbReference type="InterPro" id="IPR000734">
    <property type="entry name" value="TAG_lipase"/>
</dbReference>
<dbReference type="GO" id="GO:0016042">
    <property type="term" value="P:lipid catabolic process"/>
    <property type="evidence" value="ECO:0007669"/>
    <property type="project" value="TreeGrafter"/>
</dbReference>
<comment type="caution">
    <text evidence="7">The sequence shown here is derived from an EMBL/GenBank/DDBJ whole genome shotgun (WGS) entry which is preliminary data.</text>
</comment>
<evidence type="ECO:0000313" key="8">
    <source>
        <dbReference type="Proteomes" id="UP001142055"/>
    </source>
</evidence>
<comment type="subcellular location">
    <subcellularLocation>
        <location evidence="1">Secreted</location>
    </subcellularLocation>
</comment>
<proteinExistence type="inferred from homology"/>
<keyword evidence="5" id="KW-0472">Membrane</keyword>
<dbReference type="Gene3D" id="3.40.50.1820">
    <property type="entry name" value="alpha/beta hydrolase"/>
    <property type="match status" value="1"/>
</dbReference>
<evidence type="ECO:0000259" key="6">
    <source>
        <dbReference type="Pfam" id="PF00151"/>
    </source>
</evidence>
<keyword evidence="5" id="KW-0812">Transmembrane</keyword>
<dbReference type="InterPro" id="IPR029058">
    <property type="entry name" value="AB_hydrolase_fold"/>
</dbReference>
<gene>
    <name evidence="7" type="ORF">RDWZM_000544</name>
</gene>
<organism evidence="7 8">
    <name type="scientific">Blomia tropicalis</name>
    <name type="common">Mite</name>
    <dbReference type="NCBI Taxonomy" id="40697"/>
    <lineage>
        <taxon>Eukaryota</taxon>
        <taxon>Metazoa</taxon>
        <taxon>Ecdysozoa</taxon>
        <taxon>Arthropoda</taxon>
        <taxon>Chelicerata</taxon>
        <taxon>Arachnida</taxon>
        <taxon>Acari</taxon>
        <taxon>Acariformes</taxon>
        <taxon>Sarcoptiformes</taxon>
        <taxon>Astigmata</taxon>
        <taxon>Glycyphagoidea</taxon>
        <taxon>Echimyopodidae</taxon>
        <taxon>Blomia</taxon>
    </lineage>
</organism>
<evidence type="ECO:0000256" key="4">
    <source>
        <dbReference type="RuleBase" id="RU004262"/>
    </source>
</evidence>
<dbReference type="CDD" id="cd00707">
    <property type="entry name" value="Pancreat_lipase_like"/>
    <property type="match status" value="1"/>
</dbReference>
<sequence>MRLTIYHCLKIIFITLISIIWIDCRSVTYPGIGTFNSDDFYDPIYRPFALYLPFSPQQCDVHFILYTRRNQNNPETLDYNNTEQIKHSRFFNSSKPTKIYISGHTDHPDNSPYIYKLKDNYLAYEDINWIVVEFNKANENVYGQDVVNARVVGAMIGVQIRSMIRELGGHYSDYHLMGHSLGAHVAAYAGKFLNGKLGRITGFDPAGPYFEHLPPAARLWYTDALFVDSIHTDSRTEILTLGLGMEETYSHIDFYVNGGNYQPGCLRDQFSIILEEFHTAVSEMPKAYECANYEDYKNGKCIDCGSDGSHCAMMGPRAQDYYQKHKNTLRKQMRFFVNTESAKPYIGFNYILRITVGGDDEGERQLGRIMFQLNDVNNRTHENKFRGESVQLQLILGGENRNHPVQVQMASMNLCEHETIRMKLGGRKTDNDHKCHVKKNDPYLLSGMEFFVPRLMPTGNVNLTFLLTGDDDILSCGLIHAYFSD</sequence>
<name>A0A9Q0MAI4_BLOTA</name>
<dbReference type="InterPro" id="IPR033906">
    <property type="entry name" value="Lipase_N"/>
</dbReference>
<feature type="transmembrane region" description="Helical" evidence="5">
    <location>
        <begin position="5"/>
        <end position="22"/>
    </location>
</feature>
<dbReference type="GO" id="GO:0005615">
    <property type="term" value="C:extracellular space"/>
    <property type="evidence" value="ECO:0007669"/>
    <property type="project" value="TreeGrafter"/>
</dbReference>
<accession>A0A9Q0MAI4</accession>
<evidence type="ECO:0000256" key="5">
    <source>
        <dbReference type="SAM" id="Phobius"/>
    </source>
</evidence>
<keyword evidence="8" id="KW-1185">Reference proteome</keyword>
<evidence type="ECO:0000256" key="2">
    <source>
        <dbReference type="ARBA" id="ARBA00010701"/>
    </source>
</evidence>
<comment type="similarity">
    <text evidence="2 4">Belongs to the AB hydrolase superfamily. Lipase family.</text>
</comment>
<feature type="domain" description="Lipase" evidence="6">
    <location>
        <begin position="286"/>
        <end position="345"/>
    </location>
</feature>
<evidence type="ECO:0000256" key="3">
    <source>
        <dbReference type="ARBA" id="ARBA00022525"/>
    </source>
</evidence>
<evidence type="ECO:0000256" key="1">
    <source>
        <dbReference type="ARBA" id="ARBA00004613"/>
    </source>
</evidence>
<dbReference type="Pfam" id="PF00151">
    <property type="entry name" value="Lipase"/>
    <property type="match status" value="2"/>
</dbReference>
<dbReference type="InterPro" id="IPR013818">
    <property type="entry name" value="Lipase"/>
</dbReference>
<evidence type="ECO:0000313" key="7">
    <source>
        <dbReference type="EMBL" id="KAJ6221999.1"/>
    </source>
</evidence>
<keyword evidence="5" id="KW-1133">Transmembrane helix</keyword>
<feature type="domain" description="Lipase" evidence="6">
    <location>
        <begin position="52"/>
        <end position="269"/>
    </location>
</feature>
<dbReference type="AlphaFoldDB" id="A0A9Q0MAI4"/>
<dbReference type="EMBL" id="JAPWDV010000001">
    <property type="protein sequence ID" value="KAJ6221999.1"/>
    <property type="molecule type" value="Genomic_DNA"/>
</dbReference>
<dbReference type="PRINTS" id="PR00821">
    <property type="entry name" value="TAGLIPASE"/>
</dbReference>
<dbReference type="Proteomes" id="UP001142055">
    <property type="component" value="Chromosome 1"/>
</dbReference>
<dbReference type="PANTHER" id="PTHR11610:SF173">
    <property type="entry name" value="LIPASE DOMAIN-CONTAINING PROTEIN-RELATED"/>
    <property type="match status" value="1"/>
</dbReference>
<keyword evidence="3" id="KW-0964">Secreted</keyword>
<dbReference type="GO" id="GO:0016298">
    <property type="term" value="F:lipase activity"/>
    <property type="evidence" value="ECO:0007669"/>
    <property type="project" value="InterPro"/>
</dbReference>
<protein>
    <recommendedName>
        <fullName evidence="6">Lipase domain-containing protein</fullName>
    </recommendedName>
</protein>
<dbReference type="SUPFAM" id="SSF53474">
    <property type="entry name" value="alpha/beta-Hydrolases"/>
    <property type="match status" value="1"/>
</dbReference>
<dbReference type="PANTHER" id="PTHR11610">
    <property type="entry name" value="LIPASE"/>
    <property type="match status" value="1"/>
</dbReference>
<reference evidence="7" key="1">
    <citation type="submission" date="2022-12" db="EMBL/GenBank/DDBJ databases">
        <title>Genome assemblies of Blomia tropicalis.</title>
        <authorList>
            <person name="Cui Y."/>
        </authorList>
    </citation>
    <scope>NUCLEOTIDE SEQUENCE</scope>
    <source>
        <tissue evidence="7">Adult mites</tissue>
    </source>
</reference>